<evidence type="ECO:0000313" key="3">
    <source>
        <dbReference type="Proteomes" id="UP000318017"/>
    </source>
</evidence>
<feature type="signal peptide" evidence="1">
    <location>
        <begin position="1"/>
        <end position="21"/>
    </location>
</feature>
<reference evidence="2 3" key="1">
    <citation type="submission" date="2019-02" db="EMBL/GenBank/DDBJ databases">
        <title>Deep-cultivation of Planctomycetes and their phenomic and genomic characterization uncovers novel biology.</title>
        <authorList>
            <person name="Wiegand S."/>
            <person name="Jogler M."/>
            <person name="Boedeker C."/>
            <person name="Pinto D."/>
            <person name="Vollmers J."/>
            <person name="Rivas-Marin E."/>
            <person name="Kohn T."/>
            <person name="Peeters S.H."/>
            <person name="Heuer A."/>
            <person name="Rast P."/>
            <person name="Oberbeckmann S."/>
            <person name="Bunk B."/>
            <person name="Jeske O."/>
            <person name="Meyerdierks A."/>
            <person name="Storesund J.E."/>
            <person name="Kallscheuer N."/>
            <person name="Luecker S."/>
            <person name="Lage O.M."/>
            <person name="Pohl T."/>
            <person name="Merkel B.J."/>
            <person name="Hornburger P."/>
            <person name="Mueller R.-W."/>
            <person name="Bruemmer F."/>
            <person name="Labrenz M."/>
            <person name="Spormann A.M."/>
            <person name="Op den Camp H."/>
            <person name="Overmann J."/>
            <person name="Amann R."/>
            <person name="Jetten M.S.M."/>
            <person name="Mascher T."/>
            <person name="Medema M.H."/>
            <person name="Devos D.P."/>
            <person name="Kaster A.-K."/>
            <person name="Ovreas L."/>
            <person name="Rohde M."/>
            <person name="Galperin M.Y."/>
            <person name="Jogler C."/>
        </authorList>
    </citation>
    <scope>NUCLEOTIDE SEQUENCE [LARGE SCALE GENOMIC DNA]</scope>
    <source>
        <strain evidence="2 3">Q31a</strain>
    </source>
</reference>
<dbReference type="Proteomes" id="UP000318017">
    <property type="component" value="Chromosome"/>
</dbReference>
<gene>
    <name evidence="2" type="ORF">Q31a_34580</name>
</gene>
<evidence type="ECO:0000313" key="2">
    <source>
        <dbReference type="EMBL" id="QDV25135.1"/>
    </source>
</evidence>
<dbReference type="AlphaFoldDB" id="A0A518G959"/>
<name>A0A518G959_9BACT</name>
<keyword evidence="1" id="KW-0732">Signal</keyword>
<keyword evidence="3" id="KW-1185">Reference proteome</keyword>
<dbReference type="RefSeq" id="WP_197355317.1">
    <property type="nucleotide sequence ID" value="NZ_CP036298.1"/>
</dbReference>
<dbReference type="EMBL" id="CP036298">
    <property type="protein sequence ID" value="QDV25135.1"/>
    <property type="molecule type" value="Genomic_DNA"/>
</dbReference>
<proteinExistence type="predicted"/>
<evidence type="ECO:0000256" key="1">
    <source>
        <dbReference type="SAM" id="SignalP"/>
    </source>
</evidence>
<protein>
    <recommendedName>
        <fullName evidence="4">Neutral/alkaline non-lysosomal ceramidase</fullName>
    </recommendedName>
</protein>
<evidence type="ECO:0008006" key="4">
    <source>
        <dbReference type="Google" id="ProtNLM"/>
    </source>
</evidence>
<feature type="chain" id="PRO_5022208167" description="Neutral/alkaline non-lysosomal ceramidase" evidence="1">
    <location>
        <begin position="22"/>
        <end position="467"/>
    </location>
</feature>
<accession>A0A518G959</accession>
<dbReference type="KEGG" id="ahel:Q31a_34580"/>
<sequence precursor="true">MRFFLVFLLSCLVMQCNPAQGQTAATTEPTDTVPASSLRIATFDVDATPRLGEIMAYDPVRRIDELGLRCRGIILLGAGEPIVLCAVDWIGIGNGAQDYFRDAIAGSAGTQPERVVVHTLHQHDAPRCDFSAEQYLLAAGVKDVGAFDTSLARDLLHRLDETIQRSIPQASVVTHTGVGVSEVEGVASNRRILGDDGKVRAVRYTTTRDAALRAEPEGIIDPELTTVSFWNEDQPLAVLSYYACHPQSYYRTGVPSPDFPGIARFIRSQDLPDVMHVHFNGAGGNIGAGKYNDGAKENRLILARRLADGMRRAYEATEKFPTNASDLGWETVPVSLPPAEHLNIDELREGLSQWKPAEYWGSPDRLAWLDRCQNGQQINLSCLRIGDTRILHMPGELFVEYQLAAKAMRSDLTVAMAAYGDYGPGYIGTKEAYSQGGYETSPAASNVSPEVEKVLMDGMRTLLGETP</sequence>
<organism evidence="2 3">
    <name type="scientific">Aureliella helgolandensis</name>
    <dbReference type="NCBI Taxonomy" id="2527968"/>
    <lineage>
        <taxon>Bacteria</taxon>
        <taxon>Pseudomonadati</taxon>
        <taxon>Planctomycetota</taxon>
        <taxon>Planctomycetia</taxon>
        <taxon>Pirellulales</taxon>
        <taxon>Pirellulaceae</taxon>
        <taxon>Aureliella</taxon>
    </lineage>
</organism>